<keyword evidence="3" id="KW-1185">Reference proteome</keyword>
<gene>
    <name evidence="2" type="ORF">CHS0354_020520</name>
</gene>
<dbReference type="EMBL" id="JAEAOA010001247">
    <property type="protein sequence ID" value="KAK3592230.1"/>
    <property type="molecule type" value="Genomic_DNA"/>
</dbReference>
<proteinExistence type="predicted"/>
<accession>A0AAE0VX18</accession>
<evidence type="ECO:0000313" key="2">
    <source>
        <dbReference type="EMBL" id="KAK3592230.1"/>
    </source>
</evidence>
<reference evidence="2" key="3">
    <citation type="submission" date="2023-05" db="EMBL/GenBank/DDBJ databases">
        <authorList>
            <person name="Smith C.H."/>
        </authorList>
    </citation>
    <scope>NUCLEOTIDE SEQUENCE</scope>
    <source>
        <strain evidence="2">CHS0354</strain>
        <tissue evidence="2">Mantle</tissue>
    </source>
</reference>
<name>A0AAE0VX18_9BIVA</name>
<reference evidence="2" key="2">
    <citation type="journal article" date="2021" name="Genome Biol. Evol.">
        <title>Developing a high-quality reference genome for a parasitic bivalve with doubly uniparental inheritance (Bivalvia: Unionida).</title>
        <authorList>
            <person name="Smith C.H."/>
        </authorList>
    </citation>
    <scope>NUCLEOTIDE SEQUENCE</scope>
    <source>
        <strain evidence="2">CHS0354</strain>
        <tissue evidence="2">Mantle</tissue>
    </source>
</reference>
<reference evidence="2" key="1">
    <citation type="journal article" date="2021" name="Genome Biol. Evol.">
        <title>A High-Quality Reference Genome for a Parasitic Bivalve with Doubly Uniparental Inheritance (Bivalvia: Unionida).</title>
        <authorList>
            <person name="Smith C.H."/>
        </authorList>
    </citation>
    <scope>NUCLEOTIDE SEQUENCE</scope>
    <source>
        <strain evidence="2">CHS0354</strain>
    </source>
</reference>
<organism evidence="2 3">
    <name type="scientific">Potamilus streckersoni</name>
    <dbReference type="NCBI Taxonomy" id="2493646"/>
    <lineage>
        <taxon>Eukaryota</taxon>
        <taxon>Metazoa</taxon>
        <taxon>Spiralia</taxon>
        <taxon>Lophotrochozoa</taxon>
        <taxon>Mollusca</taxon>
        <taxon>Bivalvia</taxon>
        <taxon>Autobranchia</taxon>
        <taxon>Heteroconchia</taxon>
        <taxon>Palaeoheterodonta</taxon>
        <taxon>Unionida</taxon>
        <taxon>Unionoidea</taxon>
        <taxon>Unionidae</taxon>
        <taxon>Ambleminae</taxon>
        <taxon>Lampsilini</taxon>
        <taxon>Potamilus</taxon>
    </lineage>
</organism>
<comment type="caution">
    <text evidence="2">The sequence shown here is derived from an EMBL/GenBank/DDBJ whole genome shotgun (WGS) entry which is preliminary data.</text>
</comment>
<sequence>MHMNGIRMMDLKRALPFGRRKNRLVHISVRGSCFACRAPVYLRIHAQPTAKTQLSEIKWVVRKTNRNLKNKSNNKENTAGRNDIPLETEQ</sequence>
<feature type="region of interest" description="Disordered" evidence="1">
    <location>
        <begin position="64"/>
        <end position="90"/>
    </location>
</feature>
<dbReference type="Proteomes" id="UP001195483">
    <property type="component" value="Unassembled WGS sequence"/>
</dbReference>
<evidence type="ECO:0000313" key="3">
    <source>
        <dbReference type="Proteomes" id="UP001195483"/>
    </source>
</evidence>
<evidence type="ECO:0000256" key="1">
    <source>
        <dbReference type="SAM" id="MobiDB-lite"/>
    </source>
</evidence>
<dbReference type="AlphaFoldDB" id="A0AAE0VX18"/>
<protein>
    <submittedName>
        <fullName evidence="2">Uncharacterized protein</fullName>
    </submittedName>
</protein>